<organism evidence="2 3">
    <name type="scientific">Bacteroides thetaiotaomicron</name>
    <dbReference type="NCBI Taxonomy" id="818"/>
    <lineage>
        <taxon>Bacteria</taxon>
        <taxon>Pseudomonadati</taxon>
        <taxon>Bacteroidota</taxon>
        <taxon>Bacteroidia</taxon>
        <taxon>Bacteroidales</taxon>
        <taxon>Bacteroidaceae</taxon>
        <taxon>Bacteroides</taxon>
    </lineage>
</organism>
<dbReference type="InterPro" id="IPR008969">
    <property type="entry name" value="CarboxyPept-like_regulatory"/>
</dbReference>
<dbReference type="EMBL" id="CZAP01000002">
    <property type="protein sequence ID" value="CUP08440.1"/>
    <property type="molecule type" value="Genomic_DNA"/>
</dbReference>
<sequence>MMKRSIAFALICSFTISLWAQTFKGRVVDLAGNPIPYAALYLKELKTGFTTDDNGCFQTSLPAGQYTCEVSSLGFAGQTFSFSISAGDVEKNIVLSEQIYSLREVNVVKGAEDPAYSVMRKAIANAPYYRTQVKGFRAGTYLKGTGKMKTIPAILKLSKEVRKESKEFLGKLFVMEEQRVVTFKAPSTWENQVKAYSNSFPEEMEVRIGLTTINFYEPTIFDKVSPLSAGAFSYYRFKLEGCYSEGNHLINKIKVLPKQDSPRLVSGDLYIVEDLWCVSAAEFSIRMSGLKATVKATCKEVQPSVFLATSTSMSCEIKMMGFSAEASYLAAVHYTNVEIADRQQVMNGASDASPKQNRKQQKLVKQIEELSTKEDLTLSEAYKLSKLMEKNIAESDTARSPHKYERKVRKREVNIKTDSLADKKDSLYWAAVRSVPLRPEEIQSYIHKEKLSLSKDSLQENDSAKTTVGKKIIQTFLMGETYRTSDKKAWIGWKGLPSYVPEYNFVDGFWLGAKFETGLKLSEVSTLQFTPSAYYATARKAVAGQSELSLSYAPRRRGYLELSGGVLSADYNGESGESRLINTVASSFFGRNDVKLYEKRFLSFQNKIELANSLLLSTSLSWQRRQMLENHIHRSWFKKEAESNIPDSRAFYPMPENELLKASFALEYTPAHYYRMYRGKKVYEESKCPTFTLRYDRAFPLKGALPSPSYHLAEFSARQSIEFGMFNTLDWAVNAGTFWNKSGMQFPDFKHFATTGLPVTERSFDTGFSLLDNYAYSTNTRWVQANISWYTPCLLLKFLPFLKKKNLDEALHLRTLVEYDRRPYSEIGYSIGFMKLARLGVFLGFDSLKYRSAGVSVSIPLSTFAGE</sequence>
<evidence type="ECO:0000313" key="2">
    <source>
        <dbReference type="EMBL" id="CUP08440.1"/>
    </source>
</evidence>
<evidence type="ECO:0000313" key="3">
    <source>
        <dbReference type="Proteomes" id="UP000095576"/>
    </source>
</evidence>
<gene>
    <name evidence="2" type="ORF">ERS852511_01107</name>
</gene>
<dbReference type="Proteomes" id="UP000095576">
    <property type="component" value="Unassembled WGS sequence"/>
</dbReference>
<keyword evidence="1" id="KW-0732">Signal</keyword>
<feature type="chain" id="PRO_5008026101" evidence="1">
    <location>
        <begin position="21"/>
        <end position="867"/>
    </location>
</feature>
<dbReference type="SUPFAM" id="SSF49464">
    <property type="entry name" value="Carboxypeptidase regulatory domain-like"/>
    <property type="match status" value="1"/>
</dbReference>
<dbReference type="Pfam" id="PF18939">
    <property type="entry name" value="DUF5686"/>
    <property type="match status" value="1"/>
</dbReference>
<dbReference type="InterPro" id="IPR043741">
    <property type="entry name" value="DUF5686"/>
</dbReference>
<dbReference type="AlphaFoldDB" id="A0A174KGR0"/>
<name>A0A174KGR0_BACT4</name>
<dbReference type="Pfam" id="PF13715">
    <property type="entry name" value="CarbopepD_reg_2"/>
    <property type="match status" value="1"/>
</dbReference>
<evidence type="ECO:0000256" key="1">
    <source>
        <dbReference type="SAM" id="SignalP"/>
    </source>
</evidence>
<dbReference type="Gene3D" id="2.60.40.1120">
    <property type="entry name" value="Carboxypeptidase-like, regulatory domain"/>
    <property type="match status" value="1"/>
</dbReference>
<feature type="signal peptide" evidence="1">
    <location>
        <begin position="1"/>
        <end position="20"/>
    </location>
</feature>
<reference evidence="2 3" key="1">
    <citation type="submission" date="2015-09" db="EMBL/GenBank/DDBJ databases">
        <authorList>
            <consortium name="Pathogen Informatics"/>
        </authorList>
    </citation>
    <scope>NUCLEOTIDE SEQUENCE [LARGE SCALE GENOMIC DNA]</scope>
    <source>
        <strain evidence="2 3">2789STDY5834899</strain>
    </source>
</reference>
<protein>
    <submittedName>
        <fullName evidence="2">TonB-dependent receptor</fullName>
    </submittedName>
</protein>
<accession>A0A174KGR0</accession>
<proteinExistence type="predicted"/>
<keyword evidence="2" id="KW-0675">Receptor</keyword>